<feature type="compositionally biased region" description="Polar residues" evidence="1">
    <location>
        <begin position="213"/>
        <end position="222"/>
    </location>
</feature>
<name>A0A7S4RR62_9STRA</name>
<feature type="compositionally biased region" description="Basic and acidic residues" evidence="1">
    <location>
        <begin position="137"/>
        <end position="152"/>
    </location>
</feature>
<protein>
    <submittedName>
        <fullName evidence="2">Uncharacterized protein</fullName>
    </submittedName>
</protein>
<dbReference type="EMBL" id="HBNS01029285">
    <property type="protein sequence ID" value="CAE4622687.1"/>
    <property type="molecule type" value="Transcribed_RNA"/>
</dbReference>
<organism evidence="2">
    <name type="scientific">Ditylum brightwellii</name>
    <dbReference type="NCBI Taxonomy" id="49249"/>
    <lineage>
        <taxon>Eukaryota</taxon>
        <taxon>Sar</taxon>
        <taxon>Stramenopiles</taxon>
        <taxon>Ochrophyta</taxon>
        <taxon>Bacillariophyta</taxon>
        <taxon>Mediophyceae</taxon>
        <taxon>Lithodesmiophycidae</taxon>
        <taxon>Lithodesmiales</taxon>
        <taxon>Lithodesmiaceae</taxon>
        <taxon>Ditylum</taxon>
    </lineage>
</organism>
<feature type="region of interest" description="Disordered" evidence="1">
    <location>
        <begin position="342"/>
        <end position="368"/>
    </location>
</feature>
<feature type="region of interest" description="Disordered" evidence="1">
    <location>
        <begin position="1"/>
        <end position="117"/>
    </location>
</feature>
<feature type="compositionally biased region" description="Basic and acidic residues" evidence="1">
    <location>
        <begin position="259"/>
        <end position="272"/>
    </location>
</feature>
<accession>A0A7S4RR62</accession>
<evidence type="ECO:0000256" key="1">
    <source>
        <dbReference type="SAM" id="MobiDB-lite"/>
    </source>
</evidence>
<feature type="compositionally biased region" description="Polar residues" evidence="1">
    <location>
        <begin position="1"/>
        <end position="10"/>
    </location>
</feature>
<dbReference type="AlphaFoldDB" id="A0A7S4RR62"/>
<reference evidence="2" key="1">
    <citation type="submission" date="2021-01" db="EMBL/GenBank/DDBJ databases">
        <authorList>
            <person name="Corre E."/>
            <person name="Pelletier E."/>
            <person name="Niang G."/>
            <person name="Scheremetjew M."/>
            <person name="Finn R."/>
            <person name="Kale V."/>
            <person name="Holt S."/>
            <person name="Cochrane G."/>
            <person name="Meng A."/>
            <person name="Brown T."/>
            <person name="Cohen L."/>
        </authorList>
    </citation>
    <scope>NUCLEOTIDE SEQUENCE</scope>
    <source>
        <strain evidence="2">GSO104</strain>
    </source>
</reference>
<feature type="compositionally biased region" description="Basic and acidic residues" evidence="1">
    <location>
        <begin position="59"/>
        <end position="68"/>
    </location>
</feature>
<feature type="compositionally biased region" description="Polar residues" evidence="1">
    <location>
        <begin position="381"/>
        <end position="392"/>
    </location>
</feature>
<feature type="compositionally biased region" description="Low complexity" evidence="1">
    <location>
        <begin position="304"/>
        <end position="314"/>
    </location>
</feature>
<feature type="compositionally biased region" description="Polar residues" evidence="1">
    <location>
        <begin position="345"/>
        <end position="368"/>
    </location>
</feature>
<sequence>MAANAFQASVNHDKDDNDTDVKETEQSKKPPPSKSKRNNKGSSLTSSINISDAASMILTKDKGTKDVIGKTPEGSARDSQEVHQVEEAKEKNKGQIKGKKVENIRKQNPQDENIKHEWGNGFALAVKTAQASAMSDIEDRLKQDKSDEEHHSSSSSSSDSRIKPPRMRRSTSLKNGFKPVAKKQKNMLPKYVEQETKSVDVRGLQKTEEINKSQRSLDSTYSGARRRSLLRGIEQVSKQSSQKSLVSLKSVPSAFDTAEPFKVEKAQRRGSADGRISNSANARKRPMTRGVEQVTRQSSEKSLVRSSLSRQSSQNCPQNSIVPLAGKPVPSAFDIGESHKIINGERSSSDGNNPNSETVGQLLANATNARRRSLLHDIEQVTRQSSQKSMVSLKSVPSAFDTEETSTANARKR</sequence>
<feature type="region of interest" description="Disordered" evidence="1">
    <location>
        <begin position="381"/>
        <end position="413"/>
    </location>
</feature>
<proteinExistence type="predicted"/>
<gene>
    <name evidence="2" type="ORF">DBRI00130_LOCUS23030</name>
</gene>
<feature type="compositionally biased region" description="Basic and acidic residues" evidence="1">
    <location>
        <begin position="75"/>
        <end position="117"/>
    </location>
</feature>
<evidence type="ECO:0000313" key="2">
    <source>
        <dbReference type="EMBL" id="CAE4622687.1"/>
    </source>
</evidence>
<feature type="region of interest" description="Disordered" evidence="1">
    <location>
        <begin position="259"/>
        <end position="327"/>
    </location>
</feature>
<feature type="compositionally biased region" description="Basic and acidic residues" evidence="1">
    <location>
        <begin position="192"/>
        <end position="212"/>
    </location>
</feature>
<feature type="region of interest" description="Disordered" evidence="1">
    <location>
        <begin position="129"/>
        <end position="223"/>
    </location>
</feature>
<feature type="compositionally biased region" description="Basic and acidic residues" evidence="1">
    <location>
        <begin position="11"/>
        <end position="28"/>
    </location>
</feature>